<dbReference type="RefSeq" id="WP_188129251.1">
    <property type="nucleotide sequence ID" value="NZ_FNIO01000008.1"/>
</dbReference>
<proteinExistence type="predicted"/>
<evidence type="ECO:0000313" key="1">
    <source>
        <dbReference type="EMBL" id="SHK03195.1"/>
    </source>
</evidence>
<dbReference type="EMBL" id="FQZZ01000003">
    <property type="protein sequence ID" value="SHK03195.1"/>
    <property type="molecule type" value="Genomic_DNA"/>
</dbReference>
<accession>A0A1H0LU04</accession>
<keyword evidence="2" id="KW-1185">Reference proteome</keyword>
<evidence type="ECO:0000313" key="2">
    <source>
        <dbReference type="Proteomes" id="UP000324252"/>
    </source>
</evidence>
<organism evidence="1 2">
    <name type="scientific">Lutimaribacter pacificus</name>
    <dbReference type="NCBI Taxonomy" id="391948"/>
    <lineage>
        <taxon>Bacteria</taxon>
        <taxon>Pseudomonadati</taxon>
        <taxon>Pseudomonadota</taxon>
        <taxon>Alphaproteobacteria</taxon>
        <taxon>Rhodobacterales</taxon>
        <taxon>Roseobacteraceae</taxon>
        <taxon>Lutimaribacter</taxon>
    </lineage>
</organism>
<dbReference type="AlphaFoldDB" id="A0A1H0LU04"/>
<protein>
    <submittedName>
        <fullName evidence="1">Uncharacterized protein</fullName>
    </submittedName>
</protein>
<dbReference type="Proteomes" id="UP000324252">
    <property type="component" value="Unassembled WGS sequence"/>
</dbReference>
<name>A0A1H0LU04_9RHOB</name>
<gene>
    <name evidence="1" type="ORF">SAMN05444142_10317</name>
</gene>
<sequence length="94" mass="10660">MTALEDRLTILEARIIAHRQLLARLLSTVDATTQDELLYWIAEREVPRDGQEDPGAVLTGMDALPLSIAEEFREIASLVRNRSPHRRRPKAGEE</sequence>
<reference evidence="1 2" key="1">
    <citation type="submission" date="2016-11" db="EMBL/GenBank/DDBJ databases">
        <authorList>
            <person name="Varghese N."/>
            <person name="Submissions S."/>
        </authorList>
    </citation>
    <scope>NUCLEOTIDE SEQUENCE [LARGE SCALE GENOMIC DNA]</scope>
    <source>
        <strain evidence="1 2">DSM 29620</strain>
    </source>
</reference>